<evidence type="ECO:0000256" key="2">
    <source>
        <dbReference type="SAM" id="SignalP"/>
    </source>
</evidence>
<feature type="transmembrane region" description="Helical" evidence="1">
    <location>
        <begin position="36"/>
        <end position="62"/>
    </location>
</feature>
<proteinExistence type="predicted"/>
<dbReference type="EMBL" id="JAKKPZ010000011">
    <property type="protein sequence ID" value="KAI1715588.1"/>
    <property type="molecule type" value="Genomic_DNA"/>
</dbReference>
<dbReference type="AlphaFoldDB" id="A0AAD4N927"/>
<protein>
    <submittedName>
        <fullName evidence="3">Uncharacterized protein</fullName>
    </submittedName>
</protein>
<comment type="caution">
    <text evidence="3">The sequence shown here is derived from an EMBL/GenBank/DDBJ whole genome shotgun (WGS) entry which is preliminary data.</text>
</comment>
<name>A0AAD4N927_9BILA</name>
<evidence type="ECO:0000313" key="3">
    <source>
        <dbReference type="EMBL" id="KAI1715588.1"/>
    </source>
</evidence>
<evidence type="ECO:0000313" key="4">
    <source>
        <dbReference type="Proteomes" id="UP001201812"/>
    </source>
</evidence>
<reference evidence="3" key="1">
    <citation type="submission" date="2022-01" db="EMBL/GenBank/DDBJ databases">
        <title>Genome Sequence Resource for Two Populations of Ditylenchus destructor, the Migratory Endoparasitic Phytonematode.</title>
        <authorList>
            <person name="Zhang H."/>
            <person name="Lin R."/>
            <person name="Xie B."/>
        </authorList>
    </citation>
    <scope>NUCLEOTIDE SEQUENCE</scope>
    <source>
        <strain evidence="3">BazhouSP</strain>
    </source>
</reference>
<keyword evidence="1" id="KW-0812">Transmembrane</keyword>
<feature type="signal peptide" evidence="2">
    <location>
        <begin position="1"/>
        <end position="20"/>
    </location>
</feature>
<sequence length="106" mass="11672">MHFAVRILLLFLSVSCFVKANDTNSCNTELDSKANGAVYLTMCLVVVICSTGFLCGSIYVYYSVAELLLSQLQEAEKNAHDVMDAILAVLIPESLLNDIAEKKKHK</sequence>
<keyword evidence="2" id="KW-0732">Signal</keyword>
<keyword evidence="4" id="KW-1185">Reference proteome</keyword>
<dbReference type="Proteomes" id="UP001201812">
    <property type="component" value="Unassembled WGS sequence"/>
</dbReference>
<organism evidence="3 4">
    <name type="scientific">Ditylenchus destructor</name>
    <dbReference type="NCBI Taxonomy" id="166010"/>
    <lineage>
        <taxon>Eukaryota</taxon>
        <taxon>Metazoa</taxon>
        <taxon>Ecdysozoa</taxon>
        <taxon>Nematoda</taxon>
        <taxon>Chromadorea</taxon>
        <taxon>Rhabditida</taxon>
        <taxon>Tylenchina</taxon>
        <taxon>Tylenchomorpha</taxon>
        <taxon>Sphaerularioidea</taxon>
        <taxon>Anguinidae</taxon>
        <taxon>Anguininae</taxon>
        <taxon>Ditylenchus</taxon>
    </lineage>
</organism>
<accession>A0AAD4N927</accession>
<feature type="chain" id="PRO_5042210715" evidence="2">
    <location>
        <begin position="21"/>
        <end position="106"/>
    </location>
</feature>
<keyword evidence="1" id="KW-1133">Transmembrane helix</keyword>
<keyword evidence="1" id="KW-0472">Membrane</keyword>
<evidence type="ECO:0000256" key="1">
    <source>
        <dbReference type="SAM" id="Phobius"/>
    </source>
</evidence>
<gene>
    <name evidence="3" type="ORF">DdX_07909</name>
</gene>